<accession>A0A2N5DUY9</accession>
<dbReference type="Gene3D" id="2.60.120.10">
    <property type="entry name" value="Jelly Rolls"/>
    <property type="match status" value="1"/>
</dbReference>
<dbReference type="PROSITE" id="PS00041">
    <property type="entry name" value="HTH_ARAC_FAMILY_1"/>
    <property type="match status" value="1"/>
</dbReference>
<dbReference type="Proteomes" id="UP000234503">
    <property type="component" value="Unassembled WGS sequence"/>
</dbReference>
<keyword evidence="4" id="KW-0804">Transcription</keyword>
<evidence type="ECO:0000313" key="7">
    <source>
        <dbReference type="EMBL" id="PLR30749.1"/>
    </source>
</evidence>
<dbReference type="PROSITE" id="PS01124">
    <property type="entry name" value="HTH_ARAC_FAMILY_2"/>
    <property type="match status" value="1"/>
</dbReference>
<keyword evidence="1" id="KW-0805">Transcription regulation</keyword>
<evidence type="ECO:0000313" key="8">
    <source>
        <dbReference type="Proteomes" id="UP000234503"/>
    </source>
</evidence>
<dbReference type="InterPro" id="IPR003313">
    <property type="entry name" value="AraC-bd"/>
</dbReference>
<evidence type="ECO:0000256" key="5">
    <source>
        <dbReference type="ARBA" id="ARBA00044978"/>
    </source>
</evidence>
<dbReference type="EMBL" id="PJZH01000028">
    <property type="protein sequence ID" value="PLR30749.1"/>
    <property type="molecule type" value="Genomic_DNA"/>
</dbReference>
<dbReference type="InterPro" id="IPR018060">
    <property type="entry name" value="HTH_AraC"/>
</dbReference>
<dbReference type="AlphaFoldDB" id="A0A2N5DUY9"/>
<organism evidence="7 8">
    <name type="scientific">Chimaeribacter coloradensis</name>
    <dbReference type="NCBI Taxonomy" id="2060068"/>
    <lineage>
        <taxon>Bacteria</taxon>
        <taxon>Pseudomonadati</taxon>
        <taxon>Pseudomonadota</taxon>
        <taxon>Gammaproteobacteria</taxon>
        <taxon>Enterobacterales</taxon>
        <taxon>Yersiniaceae</taxon>
        <taxon>Chimaeribacter</taxon>
    </lineage>
</organism>
<evidence type="ECO:0000256" key="1">
    <source>
        <dbReference type="ARBA" id="ARBA00023015"/>
    </source>
</evidence>
<keyword evidence="2" id="KW-0238">DNA-binding</keyword>
<dbReference type="RefSeq" id="WP_101826563.1">
    <property type="nucleotide sequence ID" value="NZ_PJZH01000028.1"/>
</dbReference>
<dbReference type="GO" id="GO:0003700">
    <property type="term" value="F:DNA-binding transcription factor activity"/>
    <property type="evidence" value="ECO:0007669"/>
    <property type="project" value="InterPro"/>
</dbReference>
<reference evidence="7 8" key="1">
    <citation type="submission" date="2017-12" db="EMBL/GenBank/DDBJ databases">
        <title>Characterization of six clinical isolates of Enterochimera gen. nov., a novel genus of the Yersiniaciae family and the three species Enterochimera arupensis sp. nov., Enterochimera coloradensis sp. nov, and Enterochimera californica sp. nov.</title>
        <authorList>
            <person name="Rossi A."/>
            <person name="Fisher M."/>
        </authorList>
    </citation>
    <scope>NUCLEOTIDE SEQUENCE [LARGE SCALE GENOMIC DNA]</scope>
    <source>
        <strain evidence="8">2016-Iso4</strain>
    </source>
</reference>
<dbReference type="Pfam" id="PF02311">
    <property type="entry name" value="AraC_binding"/>
    <property type="match status" value="1"/>
</dbReference>
<dbReference type="InterPro" id="IPR009057">
    <property type="entry name" value="Homeodomain-like_sf"/>
</dbReference>
<evidence type="ECO:0000259" key="6">
    <source>
        <dbReference type="PROSITE" id="PS01124"/>
    </source>
</evidence>
<dbReference type="InterPro" id="IPR014710">
    <property type="entry name" value="RmlC-like_jellyroll"/>
</dbReference>
<dbReference type="SMART" id="SM00342">
    <property type="entry name" value="HTH_ARAC"/>
    <property type="match status" value="1"/>
</dbReference>
<evidence type="ECO:0000256" key="3">
    <source>
        <dbReference type="ARBA" id="ARBA00023159"/>
    </source>
</evidence>
<dbReference type="PRINTS" id="PR00032">
    <property type="entry name" value="HTHARAC"/>
</dbReference>
<name>A0A2N5DUY9_9GAMM</name>
<gene>
    <name evidence="7" type="ORF">CYR32_18180</name>
</gene>
<keyword evidence="3" id="KW-0010">Activator</keyword>
<proteinExistence type="predicted"/>
<dbReference type="OrthoDB" id="9809338at2"/>
<protein>
    <recommendedName>
        <fullName evidence="5">Arabinose operon regulatory protein</fullName>
    </recommendedName>
</protein>
<dbReference type="GO" id="GO:0043565">
    <property type="term" value="F:sequence-specific DNA binding"/>
    <property type="evidence" value="ECO:0007669"/>
    <property type="project" value="InterPro"/>
</dbReference>
<dbReference type="PANTHER" id="PTHR43280:SF2">
    <property type="entry name" value="HTH-TYPE TRANSCRIPTIONAL REGULATOR EXSA"/>
    <property type="match status" value="1"/>
</dbReference>
<keyword evidence="8" id="KW-1185">Reference proteome</keyword>
<evidence type="ECO:0000256" key="4">
    <source>
        <dbReference type="ARBA" id="ARBA00023163"/>
    </source>
</evidence>
<dbReference type="InterPro" id="IPR037923">
    <property type="entry name" value="HTH-like"/>
</dbReference>
<sequence length="286" mass="33293">MAENDFLERIALNERFISFNRMSTTSANYYHWHQCLEILFVMRGYGIVIVDNQQYTLRPGRMFIFPPFKLHKVYVEQGPSNPYERTTLHIENVVLDTALQPFPKRRAIFRQLCDTQSLARIYDLSEHGDHLDFLLENFNTLCRHNTHQLEDIVVLILQLMAFMPEQGVHHHTFPHTTATKVMSWIEENYDCKFSLERLAQAVGLSRSYTSRVFSQETGGSIQEYLVTRRVKCACELLRGTDLTIEQIGQKSGFADTPYFITSFKKLIGQTPLQYRKTSCRPDARPA</sequence>
<feature type="domain" description="HTH araC/xylS-type" evidence="6">
    <location>
        <begin position="179"/>
        <end position="277"/>
    </location>
</feature>
<dbReference type="Pfam" id="PF12833">
    <property type="entry name" value="HTH_18"/>
    <property type="match status" value="1"/>
</dbReference>
<dbReference type="SUPFAM" id="SSF51215">
    <property type="entry name" value="Regulatory protein AraC"/>
    <property type="match status" value="1"/>
</dbReference>
<dbReference type="Gene3D" id="1.10.10.60">
    <property type="entry name" value="Homeodomain-like"/>
    <property type="match status" value="2"/>
</dbReference>
<comment type="caution">
    <text evidence="7">The sequence shown here is derived from an EMBL/GenBank/DDBJ whole genome shotgun (WGS) entry which is preliminary data.</text>
</comment>
<evidence type="ECO:0000256" key="2">
    <source>
        <dbReference type="ARBA" id="ARBA00023125"/>
    </source>
</evidence>
<dbReference type="InterPro" id="IPR020449">
    <property type="entry name" value="Tscrpt_reg_AraC-type_HTH"/>
</dbReference>
<dbReference type="InterPro" id="IPR018062">
    <property type="entry name" value="HTH_AraC-typ_CS"/>
</dbReference>
<dbReference type="SUPFAM" id="SSF46689">
    <property type="entry name" value="Homeodomain-like"/>
    <property type="match status" value="2"/>
</dbReference>
<dbReference type="PANTHER" id="PTHR43280">
    <property type="entry name" value="ARAC-FAMILY TRANSCRIPTIONAL REGULATOR"/>
    <property type="match status" value="1"/>
</dbReference>